<reference evidence="2" key="1">
    <citation type="journal article" date="2012" name="Nature">
        <title>The oyster genome reveals stress adaptation and complexity of shell formation.</title>
        <authorList>
            <person name="Zhang G."/>
            <person name="Fang X."/>
            <person name="Guo X."/>
            <person name="Li L."/>
            <person name="Luo R."/>
            <person name="Xu F."/>
            <person name="Yang P."/>
            <person name="Zhang L."/>
            <person name="Wang X."/>
            <person name="Qi H."/>
            <person name="Xiong Z."/>
            <person name="Que H."/>
            <person name="Xie Y."/>
            <person name="Holland P.W."/>
            <person name="Paps J."/>
            <person name="Zhu Y."/>
            <person name="Wu F."/>
            <person name="Chen Y."/>
            <person name="Wang J."/>
            <person name="Peng C."/>
            <person name="Meng J."/>
            <person name="Yang L."/>
            <person name="Liu J."/>
            <person name="Wen B."/>
            <person name="Zhang N."/>
            <person name="Huang Z."/>
            <person name="Zhu Q."/>
            <person name="Feng Y."/>
            <person name="Mount A."/>
            <person name="Hedgecock D."/>
            <person name="Xu Z."/>
            <person name="Liu Y."/>
            <person name="Domazet-Loso T."/>
            <person name="Du Y."/>
            <person name="Sun X."/>
            <person name="Zhang S."/>
            <person name="Liu B."/>
            <person name="Cheng P."/>
            <person name="Jiang X."/>
            <person name="Li J."/>
            <person name="Fan D."/>
            <person name="Wang W."/>
            <person name="Fu W."/>
            <person name="Wang T."/>
            <person name="Wang B."/>
            <person name="Zhang J."/>
            <person name="Peng Z."/>
            <person name="Li Y."/>
            <person name="Li N."/>
            <person name="Wang J."/>
            <person name="Chen M."/>
            <person name="He Y."/>
            <person name="Tan F."/>
            <person name="Song X."/>
            <person name="Zheng Q."/>
            <person name="Huang R."/>
            <person name="Yang H."/>
            <person name="Du X."/>
            <person name="Chen L."/>
            <person name="Yang M."/>
            <person name="Gaffney P.M."/>
            <person name="Wang S."/>
            <person name="Luo L."/>
            <person name="She Z."/>
            <person name="Ming Y."/>
            <person name="Huang W."/>
            <person name="Zhang S."/>
            <person name="Huang B."/>
            <person name="Zhang Y."/>
            <person name="Qu T."/>
            <person name="Ni P."/>
            <person name="Miao G."/>
            <person name="Wang J."/>
            <person name="Wang Q."/>
            <person name="Steinberg C.E."/>
            <person name="Wang H."/>
            <person name="Li N."/>
            <person name="Qian L."/>
            <person name="Zhang G."/>
            <person name="Li Y."/>
            <person name="Yang H."/>
            <person name="Liu X."/>
            <person name="Wang J."/>
            <person name="Yin Y."/>
            <person name="Wang J."/>
        </authorList>
    </citation>
    <scope>NUCLEOTIDE SEQUENCE [LARGE SCALE GENOMIC DNA]</scope>
    <source>
        <strain evidence="2">05x7-T-G4-1.051#20</strain>
    </source>
</reference>
<dbReference type="EMBL" id="JH818266">
    <property type="protein sequence ID" value="EKC21165.1"/>
    <property type="molecule type" value="Genomic_DNA"/>
</dbReference>
<proteinExistence type="predicted"/>
<dbReference type="InParanoid" id="K1PXM0"/>
<organism evidence="2">
    <name type="scientific">Magallana gigas</name>
    <name type="common">Pacific oyster</name>
    <name type="synonym">Crassostrea gigas</name>
    <dbReference type="NCBI Taxonomy" id="29159"/>
    <lineage>
        <taxon>Eukaryota</taxon>
        <taxon>Metazoa</taxon>
        <taxon>Spiralia</taxon>
        <taxon>Lophotrochozoa</taxon>
        <taxon>Mollusca</taxon>
        <taxon>Bivalvia</taxon>
        <taxon>Autobranchia</taxon>
        <taxon>Pteriomorphia</taxon>
        <taxon>Ostreida</taxon>
        <taxon>Ostreoidea</taxon>
        <taxon>Ostreidae</taxon>
        <taxon>Magallana</taxon>
    </lineage>
</organism>
<name>K1PXM0_MAGGI</name>
<evidence type="ECO:0000256" key="1">
    <source>
        <dbReference type="SAM" id="MobiDB-lite"/>
    </source>
</evidence>
<sequence>MEYLSNVESLTKEYLDKRSAGPSTSNEPMPHSNTSKDDACSSISPKTSIIEYDDTPFFGNDCSEDNIDTEKKGILEWGIFMSRKLLSLYKENADTLQTTRNKKKV</sequence>
<dbReference type="AlphaFoldDB" id="K1PXM0"/>
<feature type="compositionally biased region" description="Polar residues" evidence="1">
    <location>
        <begin position="21"/>
        <end position="33"/>
    </location>
</feature>
<feature type="region of interest" description="Disordered" evidence="1">
    <location>
        <begin position="13"/>
        <end position="42"/>
    </location>
</feature>
<dbReference type="HOGENOM" id="CLU_156783_0_0_1"/>
<accession>K1PXM0</accession>
<evidence type="ECO:0000313" key="2">
    <source>
        <dbReference type="EMBL" id="EKC21165.1"/>
    </source>
</evidence>
<protein>
    <submittedName>
        <fullName evidence="2">Uncharacterized protein</fullName>
    </submittedName>
</protein>
<gene>
    <name evidence="2" type="ORF">CGI_10004481</name>
</gene>